<keyword evidence="4" id="KW-0808">Transferase</keyword>
<organism evidence="4 5">
    <name type="scientific">Devosia enhydra</name>
    <dbReference type="NCBI Taxonomy" id="665118"/>
    <lineage>
        <taxon>Bacteria</taxon>
        <taxon>Pseudomonadati</taxon>
        <taxon>Pseudomonadota</taxon>
        <taxon>Alphaproteobacteria</taxon>
        <taxon>Hyphomicrobiales</taxon>
        <taxon>Devosiaceae</taxon>
        <taxon>Devosia</taxon>
    </lineage>
</organism>
<keyword evidence="4" id="KW-0489">Methyltransferase</keyword>
<dbReference type="InterPro" id="IPR014048">
    <property type="entry name" value="MethylDNA_cys_MeTrfase_DNA-bd"/>
</dbReference>
<feature type="region of interest" description="Disordered" evidence="2">
    <location>
        <begin position="110"/>
        <end position="132"/>
    </location>
</feature>
<dbReference type="CDD" id="cd06445">
    <property type="entry name" value="ATase"/>
    <property type="match status" value="1"/>
</dbReference>
<keyword evidence="5" id="KW-1185">Reference proteome</keyword>
<dbReference type="Pfam" id="PF01035">
    <property type="entry name" value="DNA_binding_1"/>
    <property type="match status" value="1"/>
</dbReference>
<dbReference type="PANTHER" id="PTHR42942:SF1">
    <property type="entry name" value="ALKYLTRANSFERASE-LIKE PROTEIN 1"/>
    <property type="match status" value="1"/>
</dbReference>
<feature type="domain" description="Methylated-DNA-[protein]-cysteine S-methyltransferase DNA binding" evidence="3">
    <location>
        <begin position="12"/>
        <end position="89"/>
    </location>
</feature>
<dbReference type="PANTHER" id="PTHR42942">
    <property type="entry name" value="6-O-METHYLGUANINE DNA METHYLTRANSFERASE"/>
    <property type="match status" value="1"/>
</dbReference>
<dbReference type="Proteomes" id="UP000183447">
    <property type="component" value="Unassembled WGS sequence"/>
</dbReference>
<evidence type="ECO:0000256" key="2">
    <source>
        <dbReference type="SAM" id="MobiDB-lite"/>
    </source>
</evidence>
<dbReference type="RefSeq" id="WP_072339531.1">
    <property type="nucleotide sequence ID" value="NZ_FPKU01000001.1"/>
</dbReference>
<dbReference type="InterPro" id="IPR052520">
    <property type="entry name" value="ATL_DNA_repair"/>
</dbReference>
<evidence type="ECO:0000313" key="5">
    <source>
        <dbReference type="Proteomes" id="UP000183447"/>
    </source>
</evidence>
<keyword evidence="1" id="KW-0227">DNA damage</keyword>
<dbReference type="GO" id="GO:0008168">
    <property type="term" value="F:methyltransferase activity"/>
    <property type="evidence" value="ECO:0007669"/>
    <property type="project" value="UniProtKB-KW"/>
</dbReference>
<dbReference type="Gene3D" id="1.10.10.10">
    <property type="entry name" value="Winged helix-like DNA-binding domain superfamily/Winged helix DNA-binding domain"/>
    <property type="match status" value="1"/>
</dbReference>
<evidence type="ECO:0000313" key="4">
    <source>
        <dbReference type="EMBL" id="SFZ82303.1"/>
    </source>
</evidence>
<gene>
    <name evidence="4" type="ORF">SAMN02983003_0998</name>
</gene>
<dbReference type="InterPro" id="IPR036217">
    <property type="entry name" value="MethylDNA_cys_MeTrfase_DNAb"/>
</dbReference>
<accession>A0A1K2HUV6</accession>
<feature type="compositionally biased region" description="Pro residues" evidence="2">
    <location>
        <begin position="113"/>
        <end position="124"/>
    </location>
</feature>
<dbReference type="STRING" id="665118.SAMN02983003_0998"/>
<dbReference type="InterPro" id="IPR036388">
    <property type="entry name" value="WH-like_DNA-bd_sf"/>
</dbReference>
<protein>
    <submittedName>
        <fullName evidence="4">Methylated-DNA-protein-cysteine methyltransferase related protein</fullName>
    </submittedName>
</protein>
<dbReference type="OrthoDB" id="9789813at2"/>
<name>A0A1K2HUV6_9HYPH</name>
<dbReference type="SUPFAM" id="SSF46767">
    <property type="entry name" value="Methylated DNA-protein cysteine methyltransferase, C-terminal domain"/>
    <property type="match status" value="1"/>
</dbReference>
<evidence type="ECO:0000256" key="1">
    <source>
        <dbReference type="ARBA" id="ARBA00022763"/>
    </source>
</evidence>
<dbReference type="GO" id="GO:0032259">
    <property type="term" value="P:methylation"/>
    <property type="evidence" value="ECO:0007669"/>
    <property type="project" value="UniProtKB-KW"/>
</dbReference>
<sequence length="132" mass="14396">MASPFFARIKSDLLQIVRSVPPGAVITYADLAGHLDISARQAAYILATLTPIEAETIPWHRVLASDGTLGASRKGKRGDAQRERLRREGHGFLGENLLDFEALCRRVAELPHGLPPQTRPPDAPPAKRVRGS</sequence>
<reference evidence="4 5" key="1">
    <citation type="submission" date="2016-11" db="EMBL/GenBank/DDBJ databases">
        <authorList>
            <person name="Jaros S."/>
            <person name="Januszkiewicz K."/>
            <person name="Wedrychowicz H."/>
        </authorList>
    </citation>
    <scope>NUCLEOTIDE SEQUENCE [LARGE SCALE GENOMIC DNA]</scope>
    <source>
        <strain evidence="4 5">ATCC 23634</strain>
    </source>
</reference>
<proteinExistence type="predicted"/>
<dbReference type="AlphaFoldDB" id="A0A1K2HUV6"/>
<dbReference type="EMBL" id="FPKU01000001">
    <property type="protein sequence ID" value="SFZ82303.1"/>
    <property type="molecule type" value="Genomic_DNA"/>
</dbReference>
<dbReference type="GO" id="GO:0006281">
    <property type="term" value="P:DNA repair"/>
    <property type="evidence" value="ECO:0007669"/>
    <property type="project" value="InterPro"/>
</dbReference>
<evidence type="ECO:0000259" key="3">
    <source>
        <dbReference type="Pfam" id="PF01035"/>
    </source>
</evidence>